<keyword evidence="4" id="KW-1015">Disulfide bond</keyword>
<reference evidence="7 8" key="1">
    <citation type="submission" date="2017-09" db="EMBL/GenBank/DDBJ databases">
        <title>Depth-based differentiation of microbial function through sediment-hosted aquifers and enrichment of novel symbionts in the deep terrestrial subsurface.</title>
        <authorList>
            <person name="Probst A.J."/>
            <person name="Ladd B."/>
            <person name="Jarett J.K."/>
            <person name="Geller-Mcgrath D.E."/>
            <person name="Sieber C.M."/>
            <person name="Emerson J.B."/>
            <person name="Anantharaman K."/>
            <person name="Thomas B.C."/>
            <person name="Malmstrom R."/>
            <person name="Stieglmeier M."/>
            <person name="Klingl A."/>
            <person name="Woyke T."/>
            <person name="Ryan C.M."/>
            <person name="Banfield J.F."/>
        </authorList>
    </citation>
    <scope>NUCLEOTIDE SEQUENCE [LARGE SCALE GENOMIC DNA]</scope>
    <source>
        <strain evidence="7">CG22_combo_CG10-13_8_21_14_all_36_13</strain>
    </source>
</reference>
<dbReference type="PANTHER" id="PTHR48105">
    <property type="entry name" value="THIOREDOXIN REDUCTASE 1-RELATED-RELATED"/>
    <property type="match status" value="1"/>
</dbReference>
<evidence type="ECO:0000259" key="6">
    <source>
        <dbReference type="Pfam" id="PF07992"/>
    </source>
</evidence>
<evidence type="ECO:0000256" key="4">
    <source>
        <dbReference type="ARBA" id="ARBA00023157"/>
    </source>
</evidence>
<dbReference type="InterPro" id="IPR008255">
    <property type="entry name" value="Pyr_nucl-diS_OxRdtase_2_AS"/>
</dbReference>
<keyword evidence="3" id="KW-0560">Oxidoreductase</keyword>
<dbReference type="GO" id="GO:0016668">
    <property type="term" value="F:oxidoreductase activity, acting on a sulfur group of donors, NAD(P) as acceptor"/>
    <property type="evidence" value="ECO:0007669"/>
    <property type="project" value="UniProtKB-ARBA"/>
</dbReference>
<evidence type="ECO:0000313" key="8">
    <source>
        <dbReference type="Proteomes" id="UP000231143"/>
    </source>
</evidence>
<sequence length="305" mass="32896">MTFDLIIIGGGPAGTAASIYASRKQLKTLLITKEFGGQSVVSEDIQNWIGFPSISGADLAKSFKEHVEKYKGDVLEIKEGEYAEMVEKTDIGFSVKTNKATYDTKTVLIVTGSHRRQLTVPGADRLEHKGLTYCASCDGPLFSGQDVAVIGGGNAAFETASQLLAYAKSVTLLNRSDVFKADEITVNKVLSHPNMKAIKGAELLEILGDNFVSGLKYKINDEEQELAVAGIFAEIGSIPTTGFVDGLVEMTEYKQIKVDPKTQQTSLPGIWSAGDCTDGLYHQNNIAAGDAVKALEDIYLYLNAR</sequence>
<dbReference type="InterPro" id="IPR036188">
    <property type="entry name" value="FAD/NAD-bd_sf"/>
</dbReference>
<dbReference type="Gene3D" id="3.50.50.60">
    <property type="entry name" value="FAD/NAD(P)-binding domain"/>
    <property type="match status" value="2"/>
</dbReference>
<organism evidence="7 8">
    <name type="scientific">Candidatus Campbellbacteria bacterium CG22_combo_CG10-13_8_21_14_all_36_13</name>
    <dbReference type="NCBI Taxonomy" id="1974529"/>
    <lineage>
        <taxon>Bacteria</taxon>
        <taxon>Candidatus Campbelliibacteriota</taxon>
    </lineage>
</organism>
<dbReference type="Pfam" id="PF07992">
    <property type="entry name" value="Pyr_redox_2"/>
    <property type="match status" value="1"/>
</dbReference>
<dbReference type="PROSITE" id="PS00573">
    <property type="entry name" value="PYRIDINE_REDOX_2"/>
    <property type="match status" value="1"/>
</dbReference>
<evidence type="ECO:0000313" key="7">
    <source>
        <dbReference type="EMBL" id="PIP87233.1"/>
    </source>
</evidence>
<keyword evidence="1" id="KW-0285">Flavoprotein</keyword>
<dbReference type="PRINTS" id="PR00469">
    <property type="entry name" value="PNDRDTASEII"/>
</dbReference>
<dbReference type="InterPro" id="IPR050097">
    <property type="entry name" value="Ferredoxin-NADP_redctase_2"/>
</dbReference>
<name>A0A2H0DYI4_9BACT</name>
<protein>
    <recommendedName>
        <fullName evidence="6">FAD/NAD(P)-binding domain-containing protein</fullName>
    </recommendedName>
</protein>
<feature type="domain" description="FAD/NAD(P)-binding" evidence="6">
    <location>
        <begin position="3"/>
        <end position="285"/>
    </location>
</feature>
<keyword evidence="5" id="KW-0676">Redox-active center</keyword>
<comment type="caution">
    <text evidence="7">The sequence shown here is derived from an EMBL/GenBank/DDBJ whole genome shotgun (WGS) entry which is preliminary data.</text>
</comment>
<dbReference type="PRINTS" id="PR00368">
    <property type="entry name" value="FADPNR"/>
</dbReference>
<evidence type="ECO:0000256" key="3">
    <source>
        <dbReference type="ARBA" id="ARBA00023002"/>
    </source>
</evidence>
<keyword evidence="2" id="KW-0274">FAD</keyword>
<evidence type="ECO:0000256" key="2">
    <source>
        <dbReference type="ARBA" id="ARBA00022827"/>
    </source>
</evidence>
<dbReference type="SUPFAM" id="SSF51905">
    <property type="entry name" value="FAD/NAD(P)-binding domain"/>
    <property type="match status" value="2"/>
</dbReference>
<dbReference type="AlphaFoldDB" id="A0A2H0DYI4"/>
<dbReference type="Proteomes" id="UP000231143">
    <property type="component" value="Unassembled WGS sequence"/>
</dbReference>
<dbReference type="InterPro" id="IPR023753">
    <property type="entry name" value="FAD/NAD-binding_dom"/>
</dbReference>
<gene>
    <name evidence="7" type="ORF">COW81_01340</name>
</gene>
<proteinExistence type="predicted"/>
<evidence type="ECO:0000256" key="5">
    <source>
        <dbReference type="ARBA" id="ARBA00023284"/>
    </source>
</evidence>
<evidence type="ECO:0000256" key="1">
    <source>
        <dbReference type="ARBA" id="ARBA00022630"/>
    </source>
</evidence>
<dbReference type="EMBL" id="PCTT01000016">
    <property type="protein sequence ID" value="PIP87233.1"/>
    <property type="molecule type" value="Genomic_DNA"/>
</dbReference>
<accession>A0A2H0DYI4</accession>